<keyword evidence="2 4" id="KW-0378">Hydrolase</keyword>
<proteinExistence type="inferred from homology"/>
<evidence type="ECO:0000313" key="4">
    <source>
        <dbReference type="EMBL" id="KAF2433140.1"/>
    </source>
</evidence>
<evidence type="ECO:0000256" key="3">
    <source>
        <dbReference type="SAM" id="SignalP"/>
    </source>
</evidence>
<dbReference type="InterPro" id="IPR036514">
    <property type="entry name" value="SGNH_hydro_sf"/>
</dbReference>
<dbReference type="SUPFAM" id="SSF52266">
    <property type="entry name" value="SGNH hydrolase"/>
    <property type="match status" value="1"/>
</dbReference>
<dbReference type="InterPro" id="IPR001087">
    <property type="entry name" value="GDSL"/>
</dbReference>
<keyword evidence="5" id="KW-1185">Reference proteome</keyword>
<name>A0A9P4NWW0_9PEZI</name>
<comment type="similarity">
    <text evidence="1">Belongs to the 'GDSL' lipolytic enzyme family.</text>
</comment>
<dbReference type="GO" id="GO:0016788">
    <property type="term" value="F:hydrolase activity, acting on ester bonds"/>
    <property type="evidence" value="ECO:0007669"/>
    <property type="project" value="InterPro"/>
</dbReference>
<dbReference type="PANTHER" id="PTHR43695">
    <property type="entry name" value="PUTATIVE (AFU_ORTHOLOGUE AFUA_2G17250)-RELATED"/>
    <property type="match status" value="1"/>
</dbReference>
<organism evidence="4 5">
    <name type="scientific">Tothia fuscella</name>
    <dbReference type="NCBI Taxonomy" id="1048955"/>
    <lineage>
        <taxon>Eukaryota</taxon>
        <taxon>Fungi</taxon>
        <taxon>Dikarya</taxon>
        <taxon>Ascomycota</taxon>
        <taxon>Pezizomycotina</taxon>
        <taxon>Dothideomycetes</taxon>
        <taxon>Pleosporomycetidae</taxon>
        <taxon>Venturiales</taxon>
        <taxon>Cylindrosympodiaceae</taxon>
        <taxon>Tothia</taxon>
    </lineage>
</organism>
<evidence type="ECO:0000256" key="2">
    <source>
        <dbReference type="ARBA" id="ARBA00022801"/>
    </source>
</evidence>
<reference evidence="4" key="1">
    <citation type="journal article" date="2020" name="Stud. Mycol.">
        <title>101 Dothideomycetes genomes: a test case for predicting lifestyles and emergence of pathogens.</title>
        <authorList>
            <person name="Haridas S."/>
            <person name="Albert R."/>
            <person name="Binder M."/>
            <person name="Bloem J."/>
            <person name="Labutti K."/>
            <person name="Salamov A."/>
            <person name="Andreopoulos B."/>
            <person name="Baker S."/>
            <person name="Barry K."/>
            <person name="Bills G."/>
            <person name="Bluhm B."/>
            <person name="Cannon C."/>
            <person name="Castanera R."/>
            <person name="Culley D."/>
            <person name="Daum C."/>
            <person name="Ezra D."/>
            <person name="Gonzalez J."/>
            <person name="Henrissat B."/>
            <person name="Kuo A."/>
            <person name="Liang C."/>
            <person name="Lipzen A."/>
            <person name="Lutzoni F."/>
            <person name="Magnuson J."/>
            <person name="Mondo S."/>
            <person name="Nolan M."/>
            <person name="Ohm R."/>
            <person name="Pangilinan J."/>
            <person name="Park H.-J."/>
            <person name="Ramirez L."/>
            <person name="Alfaro M."/>
            <person name="Sun H."/>
            <person name="Tritt A."/>
            <person name="Yoshinaga Y."/>
            <person name="Zwiers L.-H."/>
            <person name="Turgeon B."/>
            <person name="Goodwin S."/>
            <person name="Spatafora J."/>
            <person name="Crous P."/>
            <person name="Grigoriev I."/>
        </authorList>
    </citation>
    <scope>NUCLEOTIDE SEQUENCE</scope>
    <source>
        <strain evidence="4">CBS 130266</strain>
    </source>
</reference>
<dbReference type="OrthoDB" id="2141316at2759"/>
<dbReference type="Proteomes" id="UP000800235">
    <property type="component" value="Unassembled WGS sequence"/>
</dbReference>
<feature type="signal peptide" evidence="3">
    <location>
        <begin position="1"/>
        <end position="19"/>
    </location>
</feature>
<accession>A0A9P4NWW0</accession>
<evidence type="ECO:0000313" key="5">
    <source>
        <dbReference type="Proteomes" id="UP000800235"/>
    </source>
</evidence>
<evidence type="ECO:0000256" key="1">
    <source>
        <dbReference type="ARBA" id="ARBA00008668"/>
    </source>
</evidence>
<protein>
    <submittedName>
        <fullName evidence="4">SGNH hydrolase</fullName>
    </submittedName>
</protein>
<keyword evidence="3" id="KW-0732">Signal</keyword>
<dbReference type="AlphaFoldDB" id="A0A9P4NWW0"/>
<dbReference type="Gene3D" id="3.40.50.1110">
    <property type="entry name" value="SGNH hydrolase"/>
    <property type="match status" value="1"/>
</dbReference>
<sequence>MVLFKRPWILALLVSTSWAAKIYLCGDSTMASNGKNGMDGWGNYLTPFVDLSVVNRARGGRSARSYTREGLFNEVAKLVTAGDWVVIEFGHNDGGSVSPSNDNGRTDCPVKPGAGGEKSTCAVNFEGEKVAKTFPAYLQDAGKMFVAKGAKVIMSSQTPNNVYETKKYVYSPSRFGEFAKDAAKAVGPQAFFVDHGLYTAEAYKQINNASIVTNNLFMKGDHTHTTVEGAKLVAKAFAKAVVCAKIPFAEHVKKVSC</sequence>
<dbReference type="Pfam" id="PF00657">
    <property type="entry name" value="Lipase_GDSL"/>
    <property type="match status" value="1"/>
</dbReference>
<dbReference type="EMBL" id="MU007022">
    <property type="protein sequence ID" value="KAF2433140.1"/>
    <property type="molecule type" value="Genomic_DNA"/>
</dbReference>
<dbReference type="InterPro" id="IPR037459">
    <property type="entry name" value="RhgT-like"/>
</dbReference>
<gene>
    <name evidence="4" type="ORF">EJ08DRAFT_90446</name>
</gene>
<comment type="caution">
    <text evidence="4">The sequence shown here is derived from an EMBL/GenBank/DDBJ whole genome shotgun (WGS) entry which is preliminary data.</text>
</comment>
<feature type="chain" id="PRO_5040515919" evidence="3">
    <location>
        <begin position="20"/>
        <end position="257"/>
    </location>
</feature>
<dbReference type="PANTHER" id="PTHR43695:SF1">
    <property type="entry name" value="RHAMNOGALACTURONAN ACETYLESTERASE"/>
    <property type="match status" value="1"/>
</dbReference>